<dbReference type="AlphaFoldDB" id="A0A239PH58"/>
<evidence type="ECO:0000259" key="1">
    <source>
        <dbReference type="Pfam" id="PF04326"/>
    </source>
</evidence>
<dbReference type="InterPro" id="IPR007421">
    <property type="entry name" value="Schlafen_AlbA_2_dom"/>
</dbReference>
<keyword evidence="3" id="KW-1185">Reference proteome</keyword>
<organism evidence="2 3">
    <name type="scientific">Asanoa hainanensis</name>
    <dbReference type="NCBI Taxonomy" id="560556"/>
    <lineage>
        <taxon>Bacteria</taxon>
        <taxon>Bacillati</taxon>
        <taxon>Actinomycetota</taxon>
        <taxon>Actinomycetes</taxon>
        <taxon>Micromonosporales</taxon>
        <taxon>Micromonosporaceae</taxon>
        <taxon>Asanoa</taxon>
    </lineage>
</organism>
<proteinExistence type="predicted"/>
<dbReference type="RefSeq" id="WP_089256151.1">
    <property type="nucleotide sequence ID" value="NZ_FZPH01000036.1"/>
</dbReference>
<accession>A0A239PH58</accession>
<evidence type="ECO:0000313" key="3">
    <source>
        <dbReference type="Proteomes" id="UP000198362"/>
    </source>
</evidence>
<gene>
    <name evidence="2" type="ORF">SAMN05421812_13637</name>
</gene>
<dbReference type="EMBL" id="FZPH01000036">
    <property type="protein sequence ID" value="SNT66290.1"/>
    <property type="molecule type" value="Genomic_DNA"/>
</dbReference>
<sequence length="414" mass="45360">MTDRYGAGHWRTWEDFEKHVASGELRESHTLELKRDDYSNGESGKKEQAKDIAALALDGGVLVIGVEEDKTTGVAIKASPVALAGVIERIDQICASRISPPLRVTIRDDLRSPSDLSTGVIIIDVPATGVPHMVDHRYLGRDNRTTRPLDHTEVVRLLARHDLDAEVVHKDLDEADALMDGEGMSAARLVITATPIPLLRRDALRDQLAASGAASWFNDRMTAASARASAARAGSEAMSRLFRPWRWTDRANGWGARRIPGGMALRFGSGGTTPFTIEVLESGGARFAADLITEVHKDRYSEAMTKVLYLDYAMSFTCEALAWIAEVAEEAGLRGTYGIGLHLGGLAGAIREPTTSTAERRLHVPDKTKYRDDSYRQTLMATGADLRGPFQPLLDQLFGQLLRAMDYGDPLRQP</sequence>
<evidence type="ECO:0000313" key="2">
    <source>
        <dbReference type="EMBL" id="SNT66290.1"/>
    </source>
</evidence>
<name>A0A239PH58_9ACTN</name>
<dbReference type="Pfam" id="PF04326">
    <property type="entry name" value="SLFN_AlbA_2"/>
    <property type="match status" value="1"/>
</dbReference>
<reference evidence="2 3" key="1">
    <citation type="submission" date="2017-06" db="EMBL/GenBank/DDBJ databases">
        <authorList>
            <person name="Kim H.J."/>
            <person name="Triplett B.A."/>
        </authorList>
    </citation>
    <scope>NUCLEOTIDE SEQUENCE [LARGE SCALE GENOMIC DNA]</scope>
    <source>
        <strain evidence="2 3">CGMCC 4.5593</strain>
    </source>
</reference>
<dbReference type="GO" id="GO:0003677">
    <property type="term" value="F:DNA binding"/>
    <property type="evidence" value="ECO:0007669"/>
    <property type="project" value="UniProtKB-KW"/>
</dbReference>
<protein>
    <submittedName>
        <fullName evidence="2">Putative DNA-binding domain-containing protein</fullName>
    </submittedName>
</protein>
<feature type="domain" description="Schlafen AlbA-2" evidence="1">
    <location>
        <begin position="27"/>
        <end position="149"/>
    </location>
</feature>
<dbReference type="Proteomes" id="UP000198362">
    <property type="component" value="Unassembled WGS sequence"/>
</dbReference>
<keyword evidence="2" id="KW-0238">DNA-binding</keyword>
<dbReference type="Gene3D" id="3.30.950.30">
    <property type="entry name" value="Schlafen, AAA domain"/>
    <property type="match status" value="1"/>
</dbReference>
<dbReference type="InterPro" id="IPR038461">
    <property type="entry name" value="Schlafen_AlbA_2_dom_sf"/>
</dbReference>